<evidence type="ECO:0000256" key="2">
    <source>
        <dbReference type="ARBA" id="ARBA00022857"/>
    </source>
</evidence>
<comment type="similarity">
    <text evidence="1 4">Belongs to the short-chain dehydrogenases/reductases (SDR) family.</text>
</comment>
<dbReference type="Proteomes" id="UP001221142">
    <property type="component" value="Unassembled WGS sequence"/>
</dbReference>
<keyword evidence="2" id="KW-0521">NADP</keyword>
<reference evidence="5" key="1">
    <citation type="submission" date="2023-03" db="EMBL/GenBank/DDBJ databases">
        <title>Massive genome expansion in bonnet fungi (Mycena s.s.) driven by repeated elements and novel gene families across ecological guilds.</title>
        <authorList>
            <consortium name="Lawrence Berkeley National Laboratory"/>
            <person name="Harder C.B."/>
            <person name="Miyauchi S."/>
            <person name="Viragh M."/>
            <person name="Kuo A."/>
            <person name="Thoen E."/>
            <person name="Andreopoulos B."/>
            <person name="Lu D."/>
            <person name="Skrede I."/>
            <person name="Drula E."/>
            <person name="Henrissat B."/>
            <person name="Morin E."/>
            <person name="Kohler A."/>
            <person name="Barry K."/>
            <person name="LaButti K."/>
            <person name="Morin E."/>
            <person name="Salamov A."/>
            <person name="Lipzen A."/>
            <person name="Mereny Z."/>
            <person name="Hegedus B."/>
            <person name="Baldrian P."/>
            <person name="Stursova M."/>
            <person name="Weitz H."/>
            <person name="Taylor A."/>
            <person name="Grigoriev I.V."/>
            <person name="Nagy L.G."/>
            <person name="Martin F."/>
            <person name="Kauserud H."/>
        </authorList>
    </citation>
    <scope>NUCLEOTIDE SEQUENCE</scope>
    <source>
        <strain evidence="5">9284</strain>
    </source>
</reference>
<organism evidence="5 6">
    <name type="scientific">Roridomyces roridus</name>
    <dbReference type="NCBI Taxonomy" id="1738132"/>
    <lineage>
        <taxon>Eukaryota</taxon>
        <taxon>Fungi</taxon>
        <taxon>Dikarya</taxon>
        <taxon>Basidiomycota</taxon>
        <taxon>Agaricomycotina</taxon>
        <taxon>Agaricomycetes</taxon>
        <taxon>Agaricomycetidae</taxon>
        <taxon>Agaricales</taxon>
        <taxon>Marasmiineae</taxon>
        <taxon>Mycenaceae</taxon>
        <taxon>Roridomyces</taxon>
    </lineage>
</organism>
<dbReference type="Gene3D" id="3.40.50.720">
    <property type="entry name" value="NAD(P)-binding Rossmann-like Domain"/>
    <property type="match status" value="1"/>
</dbReference>
<evidence type="ECO:0000256" key="4">
    <source>
        <dbReference type="RuleBase" id="RU000363"/>
    </source>
</evidence>
<gene>
    <name evidence="5" type="ORF">FB45DRAFT_912758</name>
</gene>
<dbReference type="InterPro" id="IPR020904">
    <property type="entry name" value="Sc_DH/Rdtase_CS"/>
</dbReference>
<proteinExistence type="inferred from homology"/>
<keyword evidence="6" id="KW-1185">Reference proteome</keyword>
<evidence type="ECO:0000313" key="5">
    <source>
        <dbReference type="EMBL" id="KAJ7632553.1"/>
    </source>
</evidence>
<dbReference type="PANTHER" id="PTHR43639">
    <property type="entry name" value="OXIDOREDUCTASE, SHORT-CHAIN DEHYDROGENASE/REDUCTASE FAMILY (AFU_ORTHOLOGUE AFUA_5G02870)"/>
    <property type="match status" value="1"/>
</dbReference>
<dbReference type="AlphaFoldDB" id="A0AAD7BWF1"/>
<dbReference type="InterPro" id="IPR036291">
    <property type="entry name" value="NAD(P)-bd_dom_sf"/>
</dbReference>
<comment type="caution">
    <text evidence="5">The sequence shown here is derived from an EMBL/GenBank/DDBJ whole genome shotgun (WGS) entry which is preliminary data.</text>
</comment>
<protein>
    <submittedName>
        <fullName evidence="5">Uncharacterized protein</fullName>
    </submittedName>
</protein>
<dbReference type="InterPro" id="IPR002347">
    <property type="entry name" value="SDR_fam"/>
</dbReference>
<dbReference type="PANTHER" id="PTHR43639:SF1">
    <property type="entry name" value="SHORT-CHAIN DEHYDROGENASE_REDUCTASE FAMILY PROTEIN"/>
    <property type="match status" value="1"/>
</dbReference>
<keyword evidence="3" id="KW-0560">Oxidoreductase</keyword>
<dbReference type="SUPFAM" id="SSF51735">
    <property type="entry name" value="NAD(P)-binding Rossmann-fold domains"/>
    <property type="match status" value="1"/>
</dbReference>
<dbReference type="Pfam" id="PF00106">
    <property type="entry name" value="adh_short"/>
    <property type="match status" value="1"/>
</dbReference>
<sequence length="223" mass="23828">MASSKVALVTGGAAGFGLAITEKLLSQHYRVLKTASRPERIVLKGDVTKLSDWKRAVDILTEKWGRLDVVVNNAGINMTGKDTHTVDEEFFDRLMNINVKSVYHSISACAPTMLAQKSGVFVHISSVGALRPKPKIAYYCATKAAIIAISKSIAIEYAPYVRSVVIAPSMGNTGMMQLNLGPGNIAPMLANIPMGRACEPSDVAVDACYITGNVVEVDGGRCI</sequence>
<evidence type="ECO:0000256" key="1">
    <source>
        <dbReference type="ARBA" id="ARBA00006484"/>
    </source>
</evidence>
<dbReference type="EMBL" id="JARKIF010000008">
    <property type="protein sequence ID" value="KAJ7632553.1"/>
    <property type="molecule type" value="Genomic_DNA"/>
</dbReference>
<evidence type="ECO:0000313" key="6">
    <source>
        <dbReference type="Proteomes" id="UP001221142"/>
    </source>
</evidence>
<accession>A0AAD7BWF1</accession>
<dbReference type="PRINTS" id="PR00081">
    <property type="entry name" value="GDHRDH"/>
</dbReference>
<evidence type="ECO:0000256" key="3">
    <source>
        <dbReference type="ARBA" id="ARBA00023002"/>
    </source>
</evidence>
<dbReference type="GO" id="GO:0016491">
    <property type="term" value="F:oxidoreductase activity"/>
    <property type="evidence" value="ECO:0007669"/>
    <property type="project" value="UniProtKB-KW"/>
</dbReference>
<dbReference type="PRINTS" id="PR00080">
    <property type="entry name" value="SDRFAMILY"/>
</dbReference>
<dbReference type="PROSITE" id="PS00061">
    <property type="entry name" value="ADH_SHORT"/>
    <property type="match status" value="1"/>
</dbReference>
<name>A0AAD7BWF1_9AGAR</name>